<dbReference type="EMBL" id="ALBS01000148">
    <property type="protein sequence ID" value="EJT49802.1"/>
    <property type="molecule type" value="Genomic_DNA"/>
</dbReference>
<comment type="subcellular location">
    <subcellularLocation>
        <location evidence="1">Membrane</location>
        <topology evidence="1">Multi-pass membrane protein</topology>
    </subcellularLocation>
</comment>
<feature type="compositionally biased region" description="Polar residues" evidence="5">
    <location>
        <begin position="336"/>
        <end position="346"/>
    </location>
</feature>
<feature type="transmembrane region" description="Helical" evidence="6">
    <location>
        <begin position="392"/>
        <end position="419"/>
    </location>
</feature>
<dbReference type="KEGG" id="tasa:A1Q1_01059"/>
<organism evidence="8 9">
    <name type="scientific">Trichosporon asahii var. asahii (strain ATCC 90039 / CBS 2479 / JCM 2466 / KCTC 7840 / NBRC 103889/ NCYC 2677 / UAMH 7654)</name>
    <name type="common">Yeast</name>
    <dbReference type="NCBI Taxonomy" id="1186058"/>
    <lineage>
        <taxon>Eukaryota</taxon>
        <taxon>Fungi</taxon>
        <taxon>Dikarya</taxon>
        <taxon>Basidiomycota</taxon>
        <taxon>Agaricomycotina</taxon>
        <taxon>Tremellomycetes</taxon>
        <taxon>Trichosporonales</taxon>
        <taxon>Trichosporonaceae</taxon>
        <taxon>Trichosporon</taxon>
    </lineage>
</organism>
<evidence type="ECO:0000256" key="5">
    <source>
        <dbReference type="SAM" id="MobiDB-lite"/>
    </source>
</evidence>
<feature type="compositionally biased region" description="Basic and acidic residues" evidence="5">
    <location>
        <begin position="67"/>
        <end position="104"/>
    </location>
</feature>
<evidence type="ECO:0000313" key="8">
    <source>
        <dbReference type="EMBL" id="EJT49802.1"/>
    </source>
</evidence>
<dbReference type="HOGENOM" id="CLU_027089_5_0_1"/>
<dbReference type="Pfam" id="PF02535">
    <property type="entry name" value="Zip"/>
    <property type="match status" value="1"/>
</dbReference>
<feature type="transmembrane region" description="Helical" evidence="6">
    <location>
        <begin position="511"/>
        <end position="529"/>
    </location>
</feature>
<evidence type="ECO:0000256" key="3">
    <source>
        <dbReference type="ARBA" id="ARBA00022989"/>
    </source>
</evidence>
<dbReference type="OrthoDB" id="448280at2759"/>
<feature type="compositionally biased region" description="Low complexity" evidence="5">
    <location>
        <begin position="128"/>
        <end position="145"/>
    </location>
</feature>
<keyword evidence="7" id="KW-0732">Signal</keyword>
<reference evidence="8 9" key="1">
    <citation type="journal article" date="2012" name="Eukaryot. Cell">
        <title>Draft genome sequence of CBS 2479, the standard type strain of Trichosporon asahii.</title>
        <authorList>
            <person name="Yang R.Y."/>
            <person name="Li H.T."/>
            <person name="Zhu H."/>
            <person name="Zhou G.P."/>
            <person name="Wang M."/>
            <person name="Wang L."/>
        </authorList>
    </citation>
    <scope>NUCLEOTIDE SEQUENCE [LARGE SCALE GENOMIC DNA]</scope>
    <source>
        <strain evidence="9">ATCC 90039 / CBS 2479 / JCM 2466 / KCTC 7840 / NCYC 2677 / UAMH 7654</strain>
    </source>
</reference>
<gene>
    <name evidence="8" type="ORF">A1Q1_01059</name>
</gene>
<evidence type="ECO:0000313" key="9">
    <source>
        <dbReference type="Proteomes" id="UP000002748"/>
    </source>
</evidence>
<protein>
    <submittedName>
        <fullName evidence="8">Uncharacterized protein</fullName>
    </submittedName>
</protein>
<dbReference type="VEuPathDB" id="FungiDB:A1Q1_01059"/>
<evidence type="ECO:0000256" key="4">
    <source>
        <dbReference type="ARBA" id="ARBA00023136"/>
    </source>
</evidence>
<comment type="caution">
    <text evidence="8">The sequence shown here is derived from an EMBL/GenBank/DDBJ whole genome shotgun (WGS) entry which is preliminary data.</text>
</comment>
<name>J6F3J1_TRIAS</name>
<accession>J6F3J1</accession>
<feature type="transmembrane region" description="Helical" evidence="6">
    <location>
        <begin position="257"/>
        <end position="280"/>
    </location>
</feature>
<dbReference type="InterPro" id="IPR003689">
    <property type="entry name" value="ZIP"/>
</dbReference>
<dbReference type="PANTHER" id="PTHR11040">
    <property type="entry name" value="ZINC/IRON TRANSPORTER"/>
    <property type="match status" value="1"/>
</dbReference>
<dbReference type="GeneID" id="25984573"/>
<dbReference type="AlphaFoldDB" id="J6F3J1"/>
<evidence type="ECO:0000256" key="1">
    <source>
        <dbReference type="ARBA" id="ARBA00004141"/>
    </source>
</evidence>
<evidence type="ECO:0000256" key="7">
    <source>
        <dbReference type="SAM" id="SignalP"/>
    </source>
</evidence>
<keyword evidence="2 6" id="KW-0812">Transmembrane</keyword>
<sequence length="532" mass="55993">MKWAALQTALLLAAPALAQTTAAQTSTAPLAPSPTESIGCHAHGDHWHCDGPATATGTAAATVTPAVHDEHDHEHEEEAHAEEGHAHEEGHDHAEEEHDHEHEGGVAAAPSPTESTGCHQHGDHWHCDGPATSTAAASPDATPTGRGKCTWHETHWDCEKAAAPGSAEAAHDAQYEDSGECIIHVGHTHGDCSDAQLACGRVLLEDYNMSLHIGAIFIILVGSALGVLIPIVAGWARSGSQPLDAASWGRQLGFWPNVFFLARHFGTGIILSTAFVHLLYHGFVMFQNECVGEMSYEATAPAIAMAAAVVTAVLDFIGTRAADRKASRSSGMHLHTSPNLGSSDASSEPDVEKNTVPQPMVADACVHADALFQEEQGWQVIMLEAGIIFHSIMIGITLGAGSGAGWVTLLIVIVFHQFFEGAALGARMALLTWVSKLKIALMGLAFILITPIGIAIGIGIRQSFSQNGKASLLSVGILNSISAGILLYTTFKLVAGDFVDGPLRRAKWSKVIAAFSAVIAGLICMSVLAKWA</sequence>
<dbReference type="GO" id="GO:0005886">
    <property type="term" value="C:plasma membrane"/>
    <property type="evidence" value="ECO:0007669"/>
    <property type="project" value="TreeGrafter"/>
</dbReference>
<dbReference type="GO" id="GO:0005385">
    <property type="term" value="F:zinc ion transmembrane transporter activity"/>
    <property type="evidence" value="ECO:0007669"/>
    <property type="project" value="TreeGrafter"/>
</dbReference>
<keyword evidence="4 6" id="KW-0472">Membrane</keyword>
<dbReference type="RefSeq" id="XP_014180979.1">
    <property type="nucleotide sequence ID" value="XM_014325504.1"/>
</dbReference>
<feature type="transmembrane region" description="Helical" evidence="6">
    <location>
        <begin position="300"/>
        <end position="318"/>
    </location>
</feature>
<dbReference type="PANTHER" id="PTHR11040:SF44">
    <property type="entry name" value="PROTEIN ZNTC-RELATED"/>
    <property type="match status" value="1"/>
</dbReference>
<dbReference type="Proteomes" id="UP000002748">
    <property type="component" value="Unassembled WGS sequence"/>
</dbReference>
<keyword evidence="3 6" id="KW-1133">Transmembrane helix</keyword>
<proteinExistence type="predicted"/>
<feature type="transmembrane region" description="Helical" evidence="6">
    <location>
        <begin position="211"/>
        <end position="236"/>
    </location>
</feature>
<feature type="signal peptide" evidence="7">
    <location>
        <begin position="1"/>
        <end position="18"/>
    </location>
</feature>
<evidence type="ECO:0000256" key="2">
    <source>
        <dbReference type="ARBA" id="ARBA00022692"/>
    </source>
</evidence>
<feature type="transmembrane region" description="Helical" evidence="6">
    <location>
        <begin position="439"/>
        <end position="460"/>
    </location>
</feature>
<feature type="chain" id="PRO_5003787539" evidence="7">
    <location>
        <begin position="19"/>
        <end position="532"/>
    </location>
</feature>
<feature type="region of interest" description="Disordered" evidence="5">
    <location>
        <begin position="327"/>
        <end position="354"/>
    </location>
</feature>
<evidence type="ECO:0000256" key="6">
    <source>
        <dbReference type="SAM" id="Phobius"/>
    </source>
</evidence>
<feature type="region of interest" description="Disordered" evidence="5">
    <location>
        <begin position="66"/>
        <end position="148"/>
    </location>
</feature>
<feature type="transmembrane region" description="Helical" evidence="6">
    <location>
        <begin position="472"/>
        <end position="491"/>
    </location>
</feature>